<evidence type="ECO:0000259" key="6">
    <source>
        <dbReference type="PROSITE" id="PS50110"/>
    </source>
</evidence>
<dbReference type="AlphaFoldDB" id="A0A9X2SC66"/>
<feature type="domain" description="Response regulatory" evidence="6">
    <location>
        <begin position="8"/>
        <end position="125"/>
    </location>
</feature>
<evidence type="ECO:0000256" key="2">
    <source>
        <dbReference type="ARBA" id="ARBA00023125"/>
    </source>
</evidence>
<evidence type="ECO:0000256" key="1">
    <source>
        <dbReference type="ARBA" id="ARBA00023015"/>
    </source>
</evidence>
<keyword evidence="8" id="KW-1185">Reference proteome</keyword>
<dbReference type="CDD" id="cd17536">
    <property type="entry name" value="REC_YesN-like"/>
    <property type="match status" value="1"/>
</dbReference>
<gene>
    <name evidence="7" type="ORF">NQZ67_29075</name>
</gene>
<dbReference type="GO" id="GO:0000160">
    <property type="term" value="P:phosphorelay signal transduction system"/>
    <property type="evidence" value="ECO:0007669"/>
    <property type="project" value="InterPro"/>
</dbReference>
<dbReference type="RefSeq" id="WP_257452885.1">
    <property type="nucleotide sequence ID" value="NZ_JANIPJ010000037.1"/>
</dbReference>
<dbReference type="SUPFAM" id="SSF46689">
    <property type="entry name" value="Homeodomain-like"/>
    <property type="match status" value="2"/>
</dbReference>
<dbReference type="PROSITE" id="PS00041">
    <property type="entry name" value="HTH_ARAC_FAMILY_1"/>
    <property type="match status" value="1"/>
</dbReference>
<dbReference type="InterPro" id="IPR018060">
    <property type="entry name" value="HTH_AraC"/>
</dbReference>
<dbReference type="InterPro" id="IPR011006">
    <property type="entry name" value="CheY-like_superfamily"/>
</dbReference>
<evidence type="ECO:0000259" key="5">
    <source>
        <dbReference type="PROSITE" id="PS01124"/>
    </source>
</evidence>
<dbReference type="PANTHER" id="PTHR43280:SF28">
    <property type="entry name" value="HTH-TYPE TRANSCRIPTIONAL ACTIVATOR RHAS"/>
    <property type="match status" value="1"/>
</dbReference>
<dbReference type="InterPro" id="IPR009057">
    <property type="entry name" value="Homeodomain-like_sf"/>
</dbReference>
<dbReference type="GO" id="GO:0003700">
    <property type="term" value="F:DNA-binding transcription factor activity"/>
    <property type="evidence" value="ECO:0007669"/>
    <property type="project" value="InterPro"/>
</dbReference>
<dbReference type="Proteomes" id="UP001141950">
    <property type="component" value="Unassembled WGS sequence"/>
</dbReference>
<dbReference type="Gene3D" id="3.40.50.2300">
    <property type="match status" value="1"/>
</dbReference>
<protein>
    <submittedName>
        <fullName evidence="7">Response regulator</fullName>
    </submittedName>
</protein>
<evidence type="ECO:0000256" key="3">
    <source>
        <dbReference type="ARBA" id="ARBA00023163"/>
    </source>
</evidence>
<accession>A0A9X2SC66</accession>
<dbReference type="InterPro" id="IPR001789">
    <property type="entry name" value="Sig_transdc_resp-reg_receiver"/>
</dbReference>
<keyword evidence="4" id="KW-0597">Phosphoprotein</keyword>
<dbReference type="InterPro" id="IPR041522">
    <property type="entry name" value="CdaR_GGDEF"/>
</dbReference>
<comment type="caution">
    <text evidence="7">The sequence shown here is derived from an EMBL/GenBank/DDBJ whole genome shotgun (WGS) entry which is preliminary data.</text>
</comment>
<dbReference type="SMART" id="SM00342">
    <property type="entry name" value="HTH_ARAC"/>
    <property type="match status" value="1"/>
</dbReference>
<dbReference type="PANTHER" id="PTHR43280">
    <property type="entry name" value="ARAC-FAMILY TRANSCRIPTIONAL REGULATOR"/>
    <property type="match status" value="1"/>
</dbReference>
<dbReference type="Pfam" id="PF17853">
    <property type="entry name" value="GGDEF_2"/>
    <property type="match status" value="1"/>
</dbReference>
<feature type="modified residue" description="4-aspartylphosphate" evidence="4">
    <location>
        <position position="60"/>
    </location>
</feature>
<dbReference type="PRINTS" id="PR00032">
    <property type="entry name" value="HTHARAC"/>
</dbReference>
<evidence type="ECO:0000313" key="7">
    <source>
        <dbReference type="EMBL" id="MCR2807936.1"/>
    </source>
</evidence>
<organism evidence="7 8">
    <name type="scientific">Paenibacillus soyae</name>
    <dbReference type="NCBI Taxonomy" id="2969249"/>
    <lineage>
        <taxon>Bacteria</taxon>
        <taxon>Bacillati</taxon>
        <taxon>Bacillota</taxon>
        <taxon>Bacilli</taxon>
        <taxon>Bacillales</taxon>
        <taxon>Paenibacillaceae</taxon>
        <taxon>Paenibacillus</taxon>
    </lineage>
</organism>
<dbReference type="Gene3D" id="1.10.10.60">
    <property type="entry name" value="Homeodomain-like"/>
    <property type="match status" value="2"/>
</dbReference>
<dbReference type="Pfam" id="PF00072">
    <property type="entry name" value="Response_reg"/>
    <property type="match status" value="1"/>
</dbReference>
<dbReference type="InterPro" id="IPR018062">
    <property type="entry name" value="HTH_AraC-typ_CS"/>
</dbReference>
<keyword evidence="1" id="KW-0805">Transcription regulation</keyword>
<dbReference type="EMBL" id="JANIPJ010000037">
    <property type="protein sequence ID" value="MCR2807936.1"/>
    <property type="molecule type" value="Genomic_DNA"/>
</dbReference>
<feature type="domain" description="HTH araC/xylS-type" evidence="5">
    <location>
        <begin position="433"/>
        <end position="531"/>
    </location>
</feature>
<sequence length="534" mass="60551">MSLNMNLSVVLADDEPLILKGLSKLIPWEAHGLRIIGFAYDGKELLEMIEERKPDIVISDISMPHLTGIDIIKEVKQKQLACKVIFISAYQEFAYARDAIAYGAVDYLVKPVRKSDLEAVLDKTISLIREEDEEDRRRSKLDHLERKNRDDEVGGWLEQLTEGTLSAQSEGYGYLREQLEGPLLAVGVARIDPEGNDNGRWPAQTQKLVEFAIHNIVQESIEAFGQGYSFVQSGTYVFALGYEEPGLPERLADAIKGNVLNYLKLKVSVGVGEPAQELTQLRVSREQAEQALSMTYFAGLNRVIRYRKPEPRKDREKELFALESEIIASLTGGSLESAMAKTKALLQVIESAAIGNRQLAVSTCFSALLRIVQGVKKADVPMSDWGFDIQHLQNRLGQFETYQAMCEGVYDMLQELFNRIGDNPAGKEQKLIARVVQYIEEHYMEDISLESAAAVAFMNPYYFSSFFKKQMKRNFKQYVTDLRMEQAQTLLKNTDMMVYEIAEKVGYNNARHFSDMFKKQTGKLPQEYKNALKD</sequence>
<keyword evidence="2" id="KW-0238">DNA-binding</keyword>
<dbReference type="SMART" id="SM00448">
    <property type="entry name" value="REC"/>
    <property type="match status" value="1"/>
</dbReference>
<dbReference type="GO" id="GO:0043565">
    <property type="term" value="F:sequence-specific DNA binding"/>
    <property type="evidence" value="ECO:0007669"/>
    <property type="project" value="InterPro"/>
</dbReference>
<dbReference type="InterPro" id="IPR020449">
    <property type="entry name" value="Tscrpt_reg_AraC-type_HTH"/>
</dbReference>
<proteinExistence type="predicted"/>
<reference evidence="7" key="1">
    <citation type="submission" date="2022-08" db="EMBL/GenBank/DDBJ databases">
        <title>The genomic sequence of strain Paenibacillus sp. SCIV0701.</title>
        <authorList>
            <person name="Zhao H."/>
        </authorList>
    </citation>
    <scope>NUCLEOTIDE SEQUENCE</scope>
    <source>
        <strain evidence="7">SCIV0701</strain>
    </source>
</reference>
<dbReference type="Pfam" id="PF12833">
    <property type="entry name" value="HTH_18"/>
    <property type="match status" value="1"/>
</dbReference>
<evidence type="ECO:0000313" key="8">
    <source>
        <dbReference type="Proteomes" id="UP001141950"/>
    </source>
</evidence>
<name>A0A9X2SC66_9BACL</name>
<evidence type="ECO:0000256" key="4">
    <source>
        <dbReference type="PROSITE-ProRule" id="PRU00169"/>
    </source>
</evidence>
<dbReference type="PROSITE" id="PS50110">
    <property type="entry name" value="RESPONSE_REGULATORY"/>
    <property type="match status" value="1"/>
</dbReference>
<keyword evidence="3" id="KW-0804">Transcription</keyword>
<dbReference type="PROSITE" id="PS01124">
    <property type="entry name" value="HTH_ARAC_FAMILY_2"/>
    <property type="match status" value="1"/>
</dbReference>
<dbReference type="SUPFAM" id="SSF52172">
    <property type="entry name" value="CheY-like"/>
    <property type="match status" value="1"/>
</dbReference>